<organism evidence="11 12">
    <name type="scientific">Cohnella abietis</name>
    <dbReference type="NCBI Taxonomy" id="2507935"/>
    <lineage>
        <taxon>Bacteria</taxon>
        <taxon>Bacillati</taxon>
        <taxon>Bacillota</taxon>
        <taxon>Bacilli</taxon>
        <taxon>Bacillales</taxon>
        <taxon>Paenibacillaceae</taxon>
        <taxon>Cohnella</taxon>
    </lineage>
</organism>
<keyword evidence="5" id="KW-0997">Cell inner membrane</keyword>
<dbReference type="Pfam" id="PF01061">
    <property type="entry name" value="ABC2_membrane"/>
    <property type="match status" value="1"/>
</dbReference>
<keyword evidence="7 9" id="KW-1133">Transmembrane helix</keyword>
<dbReference type="GO" id="GO:0140359">
    <property type="term" value="F:ABC-type transporter activity"/>
    <property type="evidence" value="ECO:0007669"/>
    <property type="project" value="InterPro"/>
</dbReference>
<keyword evidence="6 9" id="KW-0812">Transmembrane</keyword>
<evidence type="ECO:0000313" key="11">
    <source>
        <dbReference type="EMBL" id="BBI35682.1"/>
    </source>
</evidence>
<evidence type="ECO:0000256" key="1">
    <source>
        <dbReference type="ARBA" id="ARBA00004429"/>
    </source>
</evidence>
<comment type="similarity">
    <text evidence="2 9">Belongs to the ABC-2 integral membrane protein family.</text>
</comment>
<protein>
    <recommendedName>
        <fullName evidence="9">Transport permease protein</fullName>
    </recommendedName>
</protein>
<dbReference type="InterPro" id="IPR013525">
    <property type="entry name" value="ABC2_TM"/>
</dbReference>
<feature type="transmembrane region" description="Helical" evidence="9">
    <location>
        <begin position="173"/>
        <end position="189"/>
    </location>
</feature>
<dbReference type="PANTHER" id="PTHR30413:SF8">
    <property type="entry name" value="TRANSPORT PERMEASE PROTEIN"/>
    <property type="match status" value="1"/>
</dbReference>
<sequence>MIKKAKELYAYRQMLKSLVLSDLRTRYKGSVLGFLWTFINPLLTLIVYTVVFTTVMRMNVEHYAIFMFIGLLPWLNFSSSILSSAGAVRRNSNLIKKIYFPHEVLPLSNVIGGIVNYLFGMIVLCIAIWIVGVNFSYHVVYFPIVLLLQFIFTMGLSLIVSAVTVYFRDVEHILGALMMAWFYFTPIVYPNSLIPEKYQSIFEANPVVSIFASYQDIFYYHRNLDWYAVGVGFIIAFILLFIGWLVFSRLKRNFAEEL</sequence>
<accession>A0A3T1DC54</accession>
<dbReference type="PANTHER" id="PTHR30413">
    <property type="entry name" value="INNER MEMBRANE TRANSPORT PERMEASE"/>
    <property type="match status" value="1"/>
</dbReference>
<dbReference type="KEGG" id="cohn:KCTCHS21_50810"/>
<keyword evidence="12" id="KW-1185">Reference proteome</keyword>
<keyword evidence="8 9" id="KW-0472">Membrane</keyword>
<dbReference type="PRINTS" id="PR00164">
    <property type="entry name" value="ABC2TRNSPORT"/>
</dbReference>
<evidence type="ECO:0000256" key="2">
    <source>
        <dbReference type="ARBA" id="ARBA00007783"/>
    </source>
</evidence>
<evidence type="ECO:0000313" key="12">
    <source>
        <dbReference type="Proteomes" id="UP000289856"/>
    </source>
</evidence>
<keyword evidence="4 9" id="KW-1003">Cell membrane</keyword>
<reference evidence="11 12" key="1">
    <citation type="submission" date="2019-01" db="EMBL/GenBank/DDBJ databases">
        <title>Complete genome sequence of Cohnella hallensis HS21 isolated from Korean fir (Abies koreana) rhizospheric soil.</title>
        <authorList>
            <person name="Jiang L."/>
            <person name="Kang S.W."/>
            <person name="Kim S."/>
            <person name="Jung J."/>
            <person name="Kim C.Y."/>
            <person name="Kim D.H."/>
            <person name="Kim S.W."/>
            <person name="Lee J."/>
        </authorList>
    </citation>
    <scope>NUCLEOTIDE SEQUENCE [LARGE SCALE GENOMIC DNA]</scope>
    <source>
        <strain evidence="11 12">HS21</strain>
    </source>
</reference>
<dbReference type="PROSITE" id="PS51012">
    <property type="entry name" value="ABC_TM2"/>
    <property type="match status" value="1"/>
</dbReference>
<evidence type="ECO:0000256" key="5">
    <source>
        <dbReference type="ARBA" id="ARBA00022519"/>
    </source>
</evidence>
<dbReference type="InterPro" id="IPR047817">
    <property type="entry name" value="ABC2_TM_bact-type"/>
</dbReference>
<feature type="transmembrane region" description="Helical" evidence="9">
    <location>
        <begin position="109"/>
        <end position="132"/>
    </location>
</feature>
<feature type="transmembrane region" description="Helical" evidence="9">
    <location>
        <begin position="144"/>
        <end position="166"/>
    </location>
</feature>
<evidence type="ECO:0000259" key="10">
    <source>
        <dbReference type="PROSITE" id="PS51012"/>
    </source>
</evidence>
<dbReference type="OrthoDB" id="9794365at2"/>
<dbReference type="EMBL" id="AP019400">
    <property type="protein sequence ID" value="BBI35682.1"/>
    <property type="molecule type" value="Genomic_DNA"/>
</dbReference>
<dbReference type="GO" id="GO:0015920">
    <property type="term" value="P:lipopolysaccharide transport"/>
    <property type="evidence" value="ECO:0007669"/>
    <property type="project" value="TreeGrafter"/>
</dbReference>
<evidence type="ECO:0000256" key="7">
    <source>
        <dbReference type="ARBA" id="ARBA00022989"/>
    </source>
</evidence>
<name>A0A3T1DC54_9BACL</name>
<dbReference type="RefSeq" id="WP_130614552.1">
    <property type="nucleotide sequence ID" value="NZ_AP019400.1"/>
</dbReference>
<feature type="transmembrane region" description="Helical" evidence="9">
    <location>
        <begin position="31"/>
        <end position="51"/>
    </location>
</feature>
<dbReference type="InterPro" id="IPR000412">
    <property type="entry name" value="ABC_2_transport"/>
</dbReference>
<comment type="subcellular location">
    <subcellularLocation>
        <location evidence="1">Cell inner membrane</location>
        <topology evidence="1">Multi-pass membrane protein</topology>
    </subcellularLocation>
    <subcellularLocation>
        <location evidence="9">Cell membrane</location>
        <topology evidence="9">Multi-pass membrane protein</topology>
    </subcellularLocation>
</comment>
<evidence type="ECO:0000256" key="9">
    <source>
        <dbReference type="RuleBase" id="RU361157"/>
    </source>
</evidence>
<feature type="domain" description="ABC transmembrane type-2" evidence="10">
    <location>
        <begin position="32"/>
        <end position="250"/>
    </location>
</feature>
<keyword evidence="3 9" id="KW-0813">Transport</keyword>
<gene>
    <name evidence="11" type="ORF">KCTCHS21_50810</name>
</gene>
<evidence type="ECO:0000256" key="6">
    <source>
        <dbReference type="ARBA" id="ARBA00022692"/>
    </source>
</evidence>
<feature type="transmembrane region" description="Helical" evidence="9">
    <location>
        <begin position="63"/>
        <end position="88"/>
    </location>
</feature>
<dbReference type="GO" id="GO:0043190">
    <property type="term" value="C:ATP-binding cassette (ABC) transporter complex"/>
    <property type="evidence" value="ECO:0007669"/>
    <property type="project" value="InterPro"/>
</dbReference>
<feature type="transmembrane region" description="Helical" evidence="9">
    <location>
        <begin position="226"/>
        <end position="247"/>
    </location>
</feature>
<evidence type="ECO:0000256" key="3">
    <source>
        <dbReference type="ARBA" id="ARBA00022448"/>
    </source>
</evidence>
<dbReference type="Proteomes" id="UP000289856">
    <property type="component" value="Chromosome"/>
</dbReference>
<evidence type="ECO:0000256" key="4">
    <source>
        <dbReference type="ARBA" id="ARBA00022475"/>
    </source>
</evidence>
<proteinExistence type="inferred from homology"/>
<dbReference type="AlphaFoldDB" id="A0A3T1DC54"/>
<evidence type="ECO:0000256" key="8">
    <source>
        <dbReference type="ARBA" id="ARBA00023136"/>
    </source>
</evidence>